<protein>
    <submittedName>
        <fullName evidence="1">Uncharacterized protein</fullName>
    </submittedName>
</protein>
<gene>
    <name evidence="1" type="ORF">ACFSCX_08780</name>
</gene>
<evidence type="ECO:0000313" key="2">
    <source>
        <dbReference type="Proteomes" id="UP001597214"/>
    </source>
</evidence>
<dbReference type="EMBL" id="JBHUEM010000009">
    <property type="protein sequence ID" value="MFD1736660.1"/>
    <property type="molecule type" value="Genomic_DNA"/>
</dbReference>
<reference evidence="2" key="1">
    <citation type="journal article" date="2019" name="Int. J. Syst. Evol. Microbiol.">
        <title>The Global Catalogue of Microorganisms (GCM) 10K type strain sequencing project: providing services to taxonomists for standard genome sequencing and annotation.</title>
        <authorList>
            <consortium name="The Broad Institute Genomics Platform"/>
            <consortium name="The Broad Institute Genome Sequencing Center for Infectious Disease"/>
            <person name="Wu L."/>
            <person name="Ma J."/>
        </authorList>
    </citation>
    <scope>NUCLEOTIDE SEQUENCE [LARGE SCALE GENOMIC DNA]</scope>
    <source>
        <strain evidence="2">CCUG 49339</strain>
    </source>
</reference>
<dbReference type="Proteomes" id="UP001597214">
    <property type="component" value="Unassembled WGS sequence"/>
</dbReference>
<organism evidence="1 2">
    <name type="scientific">Bacillus salitolerans</name>
    <dbReference type="NCBI Taxonomy" id="1437434"/>
    <lineage>
        <taxon>Bacteria</taxon>
        <taxon>Bacillati</taxon>
        <taxon>Bacillota</taxon>
        <taxon>Bacilli</taxon>
        <taxon>Bacillales</taxon>
        <taxon>Bacillaceae</taxon>
        <taxon>Bacillus</taxon>
    </lineage>
</organism>
<evidence type="ECO:0000313" key="1">
    <source>
        <dbReference type="EMBL" id="MFD1736660.1"/>
    </source>
</evidence>
<accession>A0ABW4LR94</accession>
<name>A0ABW4LR94_9BACI</name>
<sequence length="64" mass="7057">MIVSYYDVLSNLALALSQDEIATIFAISSYSRSDTVKLPSVNFSDGEPIGFYWQFCFLLPVGVG</sequence>
<proteinExistence type="predicted"/>
<comment type="caution">
    <text evidence="1">The sequence shown here is derived from an EMBL/GenBank/DDBJ whole genome shotgun (WGS) entry which is preliminary data.</text>
</comment>
<dbReference type="RefSeq" id="WP_377927823.1">
    <property type="nucleotide sequence ID" value="NZ_JBHUEM010000009.1"/>
</dbReference>
<keyword evidence="2" id="KW-1185">Reference proteome</keyword>